<feature type="domain" description="Major facilitator superfamily (MFS) profile" evidence="9">
    <location>
        <begin position="18"/>
        <end position="463"/>
    </location>
</feature>
<dbReference type="AlphaFoldDB" id="W5WSS7"/>
<feature type="transmembrane region" description="Helical" evidence="8">
    <location>
        <begin position="362"/>
        <end position="388"/>
    </location>
</feature>
<feature type="transmembrane region" description="Helical" evidence="8">
    <location>
        <begin position="53"/>
        <end position="72"/>
    </location>
</feature>
<evidence type="ECO:0000256" key="3">
    <source>
        <dbReference type="ARBA" id="ARBA00022448"/>
    </source>
</evidence>
<evidence type="ECO:0000259" key="9">
    <source>
        <dbReference type="PROSITE" id="PS50850"/>
    </source>
</evidence>
<feature type="transmembrane region" description="Helical" evidence="8">
    <location>
        <begin position="171"/>
        <end position="190"/>
    </location>
</feature>
<dbReference type="PROSITE" id="PS50850">
    <property type="entry name" value="MFS"/>
    <property type="match status" value="1"/>
</dbReference>
<evidence type="ECO:0000256" key="6">
    <source>
        <dbReference type="ARBA" id="ARBA00022989"/>
    </source>
</evidence>
<feature type="transmembrane region" description="Helical" evidence="8">
    <location>
        <begin position="142"/>
        <end position="165"/>
    </location>
</feature>
<accession>W5WSS7</accession>
<dbReference type="Pfam" id="PF07690">
    <property type="entry name" value="MFS_1"/>
    <property type="match status" value="1"/>
</dbReference>
<proteinExistence type="inferred from homology"/>
<evidence type="ECO:0000313" key="11">
    <source>
        <dbReference type="Proteomes" id="UP000019225"/>
    </source>
</evidence>
<dbReference type="RefSeq" id="WP_042221250.1">
    <property type="nucleotide sequence ID" value="NZ_CP007155.1"/>
</dbReference>
<feature type="transmembrane region" description="Helical" evidence="8">
    <location>
        <begin position="202"/>
        <end position="223"/>
    </location>
</feature>
<feature type="transmembrane region" description="Helical" evidence="8">
    <location>
        <begin position="333"/>
        <end position="356"/>
    </location>
</feature>
<dbReference type="SUPFAM" id="SSF103473">
    <property type="entry name" value="MFS general substrate transporter"/>
    <property type="match status" value="1"/>
</dbReference>
<evidence type="ECO:0000256" key="1">
    <source>
        <dbReference type="ARBA" id="ARBA00004651"/>
    </source>
</evidence>
<dbReference type="InterPro" id="IPR036259">
    <property type="entry name" value="MFS_trans_sf"/>
</dbReference>
<keyword evidence="4" id="KW-1003">Cell membrane</keyword>
<evidence type="ECO:0000256" key="2">
    <source>
        <dbReference type="ARBA" id="ARBA00008537"/>
    </source>
</evidence>
<feature type="transmembrane region" description="Helical" evidence="8">
    <location>
        <begin position="308"/>
        <end position="326"/>
    </location>
</feature>
<dbReference type="GO" id="GO:0022857">
    <property type="term" value="F:transmembrane transporter activity"/>
    <property type="evidence" value="ECO:0007669"/>
    <property type="project" value="InterPro"/>
</dbReference>
<dbReference type="InterPro" id="IPR004638">
    <property type="entry name" value="EmrB-like"/>
</dbReference>
<dbReference type="eggNOG" id="COG0477">
    <property type="taxonomic scope" value="Bacteria"/>
</dbReference>
<evidence type="ECO:0000313" key="10">
    <source>
        <dbReference type="EMBL" id="AHI01195.1"/>
    </source>
</evidence>
<dbReference type="PANTHER" id="PTHR42718">
    <property type="entry name" value="MAJOR FACILITATOR SUPERFAMILY MULTIDRUG TRANSPORTER MFSC"/>
    <property type="match status" value="1"/>
</dbReference>
<sequence>MTTAPAPARKLDPALLKLAGVVVLGALMSSLDTTVVNVGVDTLGTDLHAPLPLVQWVSTSYLLALSLVIPLSGWAVDRLGAKKVWLLSLSVFVIGSALCGLANSIGELIAFRALQGLGGGLLMPVLQTILARAAGPALVGRLMSLVTLPVMLSPVFGPVLAGFLIDTLGWQWIFYVNLPIGVVALALAWFKLPAGEPVPSERLDWLGMLLLSPGLAASVYGLILIGEGGDTAGGAGWLVAGLALVGAFCWHALRGREAKPLLDLRLFATKGFSVSWLGAFLLGAGLFGFLFVLPLYYQVGLGKNALEAGLFLLPQGVGVALVSPFTGRLTDRFGVRAVVTLGVLAMVVGTAPFVLLDSHPDSVQLVVALVLRGLGLGASLMPTTAAAYQFVAKQTVPRAATLMAISQRIGGSLATAVLAVVLHRWLDATGNNMAFSFGQTFLWALAIGLLALVPALMLPARTRP</sequence>
<keyword evidence="11" id="KW-1185">Reference proteome</keyword>
<organism evidence="10 11">
    <name type="scientific">Kutzneria albida DSM 43870</name>
    <dbReference type="NCBI Taxonomy" id="1449976"/>
    <lineage>
        <taxon>Bacteria</taxon>
        <taxon>Bacillati</taxon>
        <taxon>Actinomycetota</taxon>
        <taxon>Actinomycetes</taxon>
        <taxon>Pseudonocardiales</taxon>
        <taxon>Pseudonocardiaceae</taxon>
        <taxon>Kutzneria</taxon>
    </lineage>
</organism>
<name>W5WSS7_9PSEU</name>
<dbReference type="CDD" id="cd17503">
    <property type="entry name" value="MFS_LmrB_MDR_like"/>
    <property type="match status" value="1"/>
</dbReference>
<keyword evidence="5 8" id="KW-0812">Transmembrane</keyword>
<dbReference type="HOGENOM" id="CLU_000960_28_0_11"/>
<feature type="transmembrane region" description="Helical" evidence="8">
    <location>
        <begin position="14"/>
        <end position="33"/>
    </location>
</feature>
<dbReference type="OrthoDB" id="9812221at2"/>
<feature type="transmembrane region" description="Helical" evidence="8">
    <location>
        <begin position="84"/>
        <end position="103"/>
    </location>
</feature>
<reference evidence="10 11" key="1">
    <citation type="journal article" date="2014" name="BMC Genomics">
        <title>Complete genome sequence of producer of the glycopeptide antibiotic Aculeximycin Kutzneria albida DSM 43870T, a representative of minor genus of Pseudonocardiaceae.</title>
        <authorList>
            <person name="Rebets Y."/>
            <person name="Tokovenko B."/>
            <person name="Lushchyk I."/>
            <person name="Ruckert C."/>
            <person name="Zaburannyi N."/>
            <person name="Bechthold A."/>
            <person name="Kalinowski J."/>
            <person name="Luzhetskyy A."/>
        </authorList>
    </citation>
    <scope>NUCLEOTIDE SEQUENCE [LARGE SCALE GENOMIC DNA]</scope>
    <source>
        <strain evidence="10">DSM 43870</strain>
    </source>
</reference>
<dbReference type="NCBIfam" id="TIGR00711">
    <property type="entry name" value="efflux_EmrB"/>
    <property type="match status" value="1"/>
</dbReference>
<evidence type="ECO:0000256" key="7">
    <source>
        <dbReference type="ARBA" id="ARBA00023136"/>
    </source>
</evidence>
<feature type="transmembrane region" description="Helical" evidence="8">
    <location>
        <begin position="235"/>
        <end position="253"/>
    </location>
</feature>
<dbReference type="InterPro" id="IPR020846">
    <property type="entry name" value="MFS_dom"/>
</dbReference>
<feature type="transmembrane region" description="Helical" evidence="8">
    <location>
        <begin position="409"/>
        <end position="426"/>
    </location>
</feature>
<dbReference type="EMBL" id="CP007155">
    <property type="protein sequence ID" value="AHI01195.1"/>
    <property type="molecule type" value="Genomic_DNA"/>
</dbReference>
<dbReference type="Proteomes" id="UP000019225">
    <property type="component" value="Chromosome"/>
</dbReference>
<feature type="transmembrane region" description="Helical" evidence="8">
    <location>
        <begin position="109"/>
        <end position="130"/>
    </location>
</feature>
<keyword evidence="3" id="KW-0813">Transport</keyword>
<dbReference type="InterPro" id="IPR011701">
    <property type="entry name" value="MFS"/>
</dbReference>
<evidence type="ECO:0000256" key="8">
    <source>
        <dbReference type="SAM" id="Phobius"/>
    </source>
</evidence>
<dbReference type="Gene3D" id="1.20.1250.20">
    <property type="entry name" value="MFS general substrate transporter like domains"/>
    <property type="match status" value="1"/>
</dbReference>
<dbReference type="GO" id="GO:0005886">
    <property type="term" value="C:plasma membrane"/>
    <property type="evidence" value="ECO:0007669"/>
    <property type="project" value="UniProtKB-SubCell"/>
</dbReference>
<gene>
    <name evidence="10" type="ORF">KALB_7837</name>
</gene>
<comment type="similarity">
    <text evidence="2">Belongs to the major facilitator superfamily. EmrB family.</text>
</comment>
<feature type="transmembrane region" description="Helical" evidence="8">
    <location>
        <begin position="441"/>
        <end position="460"/>
    </location>
</feature>
<dbReference type="Gene3D" id="1.20.1720.10">
    <property type="entry name" value="Multidrug resistance protein D"/>
    <property type="match status" value="1"/>
</dbReference>
<feature type="transmembrane region" description="Helical" evidence="8">
    <location>
        <begin position="274"/>
        <end position="296"/>
    </location>
</feature>
<dbReference type="PATRIC" id="fig|1449976.3.peg.7870"/>
<evidence type="ECO:0000256" key="4">
    <source>
        <dbReference type="ARBA" id="ARBA00022475"/>
    </source>
</evidence>
<evidence type="ECO:0000256" key="5">
    <source>
        <dbReference type="ARBA" id="ARBA00022692"/>
    </source>
</evidence>
<keyword evidence="7 8" id="KW-0472">Membrane</keyword>
<comment type="subcellular location">
    <subcellularLocation>
        <location evidence="1">Cell membrane</location>
        <topology evidence="1">Multi-pass membrane protein</topology>
    </subcellularLocation>
</comment>
<dbReference type="KEGG" id="kal:KALB_7837"/>
<keyword evidence="6 8" id="KW-1133">Transmembrane helix</keyword>
<dbReference type="STRING" id="1449976.KALB_7837"/>
<dbReference type="PANTHER" id="PTHR42718:SF9">
    <property type="entry name" value="MAJOR FACILITATOR SUPERFAMILY MULTIDRUG TRANSPORTER MFSC"/>
    <property type="match status" value="1"/>
</dbReference>
<protein>
    <recommendedName>
        <fullName evidence="9">Major facilitator superfamily (MFS) profile domain-containing protein</fullName>
    </recommendedName>
</protein>